<feature type="domain" description="GRAM" evidence="2">
    <location>
        <begin position="29"/>
        <end position="93"/>
    </location>
</feature>
<dbReference type="InParanoid" id="D3BL10"/>
<dbReference type="GO" id="GO:0032366">
    <property type="term" value="P:intracellular sterol transport"/>
    <property type="evidence" value="ECO:0007669"/>
    <property type="project" value="TreeGrafter"/>
</dbReference>
<dbReference type="PANTHER" id="PTHR23319">
    <property type="entry name" value="GRAM DOMAIN CONTAINING 1B, ISOFORM E"/>
    <property type="match status" value="1"/>
</dbReference>
<dbReference type="STRING" id="670386.D3BL10"/>
<dbReference type="InterPro" id="IPR011993">
    <property type="entry name" value="PH-like_dom_sf"/>
</dbReference>
<comment type="caution">
    <text evidence="3">The sequence shown here is derived from an EMBL/GenBank/DDBJ whole genome shotgun (WGS) entry which is preliminary data.</text>
</comment>
<dbReference type="InterPro" id="IPR051482">
    <property type="entry name" value="Cholesterol_transport"/>
</dbReference>
<evidence type="ECO:0000313" key="3">
    <source>
        <dbReference type="EMBL" id="EFA78590.1"/>
    </source>
</evidence>
<feature type="compositionally biased region" description="Low complexity" evidence="1">
    <location>
        <begin position="471"/>
        <end position="527"/>
    </location>
</feature>
<dbReference type="GO" id="GO:0005789">
    <property type="term" value="C:endoplasmic reticulum membrane"/>
    <property type="evidence" value="ECO:0007669"/>
    <property type="project" value="TreeGrafter"/>
</dbReference>
<keyword evidence="4" id="KW-1185">Reference proteome</keyword>
<evidence type="ECO:0000256" key="1">
    <source>
        <dbReference type="SAM" id="MobiDB-lite"/>
    </source>
</evidence>
<evidence type="ECO:0000259" key="2">
    <source>
        <dbReference type="SMART" id="SM00568"/>
    </source>
</evidence>
<feature type="region of interest" description="Disordered" evidence="1">
    <location>
        <begin position="147"/>
        <end position="171"/>
    </location>
</feature>
<dbReference type="Pfam" id="PF02893">
    <property type="entry name" value="GRAM"/>
    <property type="match status" value="1"/>
</dbReference>
<dbReference type="Proteomes" id="UP000001396">
    <property type="component" value="Unassembled WGS sequence"/>
</dbReference>
<accession>D3BL10</accession>
<evidence type="ECO:0000313" key="4">
    <source>
        <dbReference type="Proteomes" id="UP000001396"/>
    </source>
</evidence>
<dbReference type="EMBL" id="ADBJ01000038">
    <property type="protein sequence ID" value="EFA78590.1"/>
    <property type="molecule type" value="Genomic_DNA"/>
</dbReference>
<protein>
    <recommendedName>
        <fullName evidence="2">GRAM domain-containing protein</fullName>
    </recommendedName>
</protein>
<dbReference type="GO" id="GO:0032934">
    <property type="term" value="F:sterol binding"/>
    <property type="evidence" value="ECO:0007669"/>
    <property type="project" value="TreeGrafter"/>
</dbReference>
<dbReference type="GO" id="GO:0140268">
    <property type="term" value="C:endoplasmic reticulum-plasma membrane contact site"/>
    <property type="evidence" value="ECO:0007669"/>
    <property type="project" value="TreeGrafter"/>
</dbReference>
<dbReference type="AlphaFoldDB" id="D3BL10"/>
<dbReference type="InterPro" id="IPR004182">
    <property type="entry name" value="GRAM"/>
</dbReference>
<name>D3BL10_HETP5</name>
<dbReference type="GO" id="GO:0120015">
    <property type="term" value="F:sterol transfer activity"/>
    <property type="evidence" value="ECO:0007669"/>
    <property type="project" value="TreeGrafter"/>
</dbReference>
<dbReference type="RefSeq" id="XP_020430714.1">
    <property type="nucleotide sequence ID" value="XM_020580039.1"/>
</dbReference>
<dbReference type="SMART" id="SM00568">
    <property type="entry name" value="GRAM"/>
    <property type="match status" value="2"/>
</dbReference>
<dbReference type="PANTHER" id="PTHR23319:SF4">
    <property type="entry name" value="GRAM DOMAIN CONTAINING 1B, ISOFORM E"/>
    <property type="match status" value="1"/>
</dbReference>
<sequence length="574" mass="63681">MKKKQHSRRSSNSSAHESDIEASDASDNEKVQKKFKLDAADHAIVTMKCHYKSRHGKLRLTVEHLCFLASIQLGGSKKKLIALKDILDIECSDDKGVTLTLRNGKSPTFLFKENREAFNYIENQWINTGNGRGNSATLLNNSIENMIDGAQSSNNNSQRNRGDSINSNGSNGGVANYRYSGNFESQLNQSLTLENKISDSYGNDIEKATASMKRHFDVPHSETLVREYQCAHKGSLMQHHGKLYVTERFLFFYSGLASRHQKFTIKLLDVVDICLPEKSKKSILISTKDEAYLFTAFKYKRSVVFKQLNDFWFDSKQHGEVPELKVSVGGFTNTPIQMLISDTEAGMNNQSPKSRHRTGSISDRLEKIENLSTPIVLPEDKKPEEDTTESTTATTTTADGNDTSVSSNITDSNINNNSNSGVGESNNKSESTDKLDGSSGGSKSSKSSIWKPSKNRLQLKFSRDKSTPTEQQQQQQQQQKDQPSKLSNSSDKNSSTTYQNSNSKTSNISLTSTTSTPLPKSNTVSSYSSVSSIIASKPNVKMDSMDVAPPTSSTPLFKHDPRLTTKVKKRCCCF</sequence>
<feature type="region of interest" description="Disordered" evidence="1">
    <location>
        <begin position="1"/>
        <end position="27"/>
    </location>
</feature>
<dbReference type="Gene3D" id="2.30.29.30">
    <property type="entry name" value="Pleckstrin-homology domain (PH domain)/Phosphotyrosine-binding domain (PTB)"/>
    <property type="match status" value="2"/>
</dbReference>
<organism evidence="3 4">
    <name type="scientific">Heterostelium pallidum (strain ATCC 26659 / Pp 5 / PN500)</name>
    <name type="common">Cellular slime mold</name>
    <name type="synonym">Polysphondylium pallidum</name>
    <dbReference type="NCBI Taxonomy" id="670386"/>
    <lineage>
        <taxon>Eukaryota</taxon>
        <taxon>Amoebozoa</taxon>
        <taxon>Evosea</taxon>
        <taxon>Eumycetozoa</taxon>
        <taxon>Dictyostelia</taxon>
        <taxon>Acytosteliales</taxon>
        <taxon>Acytosteliaceae</taxon>
        <taxon>Heterostelium</taxon>
    </lineage>
</organism>
<feature type="region of interest" description="Disordered" evidence="1">
    <location>
        <begin position="343"/>
        <end position="527"/>
    </location>
</feature>
<reference evidence="3 4" key="1">
    <citation type="journal article" date="2011" name="Genome Res.">
        <title>Phylogeny-wide analysis of social amoeba genomes highlights ancient origins for complex intercellular communication.</title>
        <authorList>
            <person name="Heidel A.J."/>
            <person name="Lawal H.M."/>
            <person name="Felder M."/>
            <person name="Schilde C."/>
            <person name="Helps N.R."/>
            <person name="Tunggal B."/>
            <person name="Rivero F."/>
            <person name="John U."/>
            <person name="Schleicher M."/>
            <person name="Eichinger L."/>
            <person name="Platzer M."/>
            <person name="Noegel A.A."/>
            <person name="Schaap P."/>
            <person name="Gloeckner G."/>
        </authorList>
    </citation>
    <scope>NUCLEOTIDE SEQUENCE [LARGE SCALE GENOMIC DNA]</scope>
    <source>
        <strain evidence="4">ATCC 26659 / Pp 5 / PN500</strain>
    </source>
</reference>
<dbReference type="GO" id="GO:0005886">
    <property type="term" value="C:plasma membrane"/>
    <property type="evidence" value="ECO:0007669"/>
    <property type="project" value="TreeGrafter"/>
</dbReference>
<dbReference type="OMA" id="YHIHFKK"/>
<gene>
    <name evidence="3" type="ORF">PPL_09242</name>
</gene>
<feature type="compositionally biased region" description="Low complexity" evidence="1">
    <location>
        <begin position="389"/>
        <end position="429"/>
    </location>
</feature>
<feature type="domain" description="GRAM" evidence="2">
    <location>
        <begin position="210"/>
        <end position="280"/>
    </location>
</feature>
<dbReference type="GeneID" id="31364717"/>
<proteinExistence type="predicted"/>
<feature type="compositionally biased region" description="Low complexity" evidence="1">
    <location>
        <begin position="151"/>
        <end position="169"/>
    </location>
</feature>